<gene>
    <name evidence="1" type="ORF">GZH47_33575</name>
</gene>
<keyword evidence="2" id="KW-1185">Reference proteome</keyword>
<sequence length="82" mass="9514">MERLLNQSKAFLSVLQSQMTDEDKAKSRSMAEEMFEEISKIVNKNNANWMTTTNASIAVMLTVLELAMEQVEERRKQEDEDK</sequence>
<organism evidence="1 2">
    <name type="scientific">Paenibacillus rhizovicinus</name>
    <dbReference type="NCBI Taxonomy" id="2704463"/>
    <lineage>
        <taxon>Bacteria</taxon>
        <taxon>Bacillati</taxon>
        <taxon>Bacillota</taxon>
        <taxon>Bacilli</taxon>
        <taxon>Bacillales</taxon>
        <taxon>Paenibacillaceae</taxon>
        <taxon>Paenibacillus</taxon>
    </lineage>
</organism>
<keyword evidence="1" id="KW-0614">Plasmid</keyword>
<dbReference type="AlphaFoldDB" id="A0A6C0PB68"/>
<reference evidence="1 2" key="1">
    <citation type="submission" date="2020-02" db="EMBL/GenBank/DDBJ databases">
        <title>Paenibacillus sp. nov., isolated from rhizosphere soil of tomato.</title>
        <authorList>
            <person name="Weon H.-Y."/>
            <person name="Lee S.A."/>
        </authorList>
    </citation>
    <scope>NUCLEOTIDE SEQUENCE [LARGE SCALE GENOMIC DNA]</scope>
    <source>
        <strain evidence="1 2">14171R-81</strain>
        <plasmid evidence="1 2">unnamed2</plasmid>
    </source>
</reference>
<evidence type="ECO:0000313" key="1">
    <source>
        <dbReference type="EMBL" id="QHW35824.1"/>
    </source>
</evidence>
<proteinExistence type="predicted"/>
<geneLocation type="plasmid" evidence="1 2">
    <name>unnamed2</name>
</geneLocation>
<dbReference type="KEGG" id="prz:GZH47_33575"/>
<accession>A0A6C0PB68</accession>
<dbReference type="Proteomes" id="UP000479114">
    <property type="component" value="Plasmid unnamed2"/>
</dbReference>
<protein>
    <submittedName>
        <fullName evidence="1">Uncharacterized protein</fullName>
    </submittedName>
</protein>
<evidence type="ECO:0000313" key="2">
    <source>
        <dbReference type="Proteomes" id="UP000479114"/>
    </source>
</evidence>
<dbReference type="RefSeq" id="WP_162645958.1">
    <property type="nucleotide sequence ID" value="NZ_CP048288.1"/>
</dbReference>
<name>A0A6C0PB68_9BACL</name>
<dbReference type="EMBL" id="CP048288">
    <property type="protein sequence ID" value="QHW35824.1"/>
    <property type="molecule type" value="Genomic_DNA"/>
</dbReference>